<dbReference type="RefSeq" id="WP_264850682.1">
    <property type="nucleotide sequence ID" value="NZ_BRXR01000001.1"/>
</dbReference>
<feature type="transmembrane region" description="Helical" evidence="1">
    <location>
        <begin position="131"/>
        <end position="149"/>
    </location>
</feature>
<reference evidence="2 3" key="1">
    <citation type="journal article" date="2024" name="Int. J. Syst. Evol. Microbiol.">
        <title>Clostridium omnivorum sp. nov., isolated from anoxic soil under the treatment of reductive soil disinfestation.</title>
        <authorList>
            <person name="Ueki A."/>
            <person name="Tonouchi A."/>
            <person name="Kaku N."/>
            <person name="Honma S."/>
            <person name="Ueki K."/>
        </authorList>
    </citation>
    <scope>NUCLEOTIDE SEQUENCE [LARGE SCALE GENOMIC DNA]</scope>
    <source>
        <strain evidence="2 3">E14</strain>
    </source>
</reference>
<name>A0ABQ5N8C9_9CLOT</name>
<dbReference type="Proteomes" id="UP001208567">
    <property type="component" value="Unassembled WGS sequence"/>
</dbReference>
<protein>
    <submittedName>
        <fullName evidence="2">Membrane protein</fullName>
    </submittedName>
</protein>
<evidence type="ECO:0000313" key="3">
    <source>
        <dbReference type="Proteomes" id="UP001208567"/>
    </source>
</evidence>
<gene>
    <name evidence="2" type="ORF">bsdE14_28060</name>
</gene>
<organism evidence="2 3">
    <name type="scientific">Clostridium omnivorum</name>
    <dbReference type="NCBI Taxonomy" id="1604902"/>
    <lineage>
        <taxon>Bacteria</taxon>
        <taxon>Bacillati</taxon>
        <taxon>Bacillota</taxon>
        <taxon>Clostridia</taxon>
        <taxon>Eubacteriales</taxon>
        <taxon>Clostridiaceae</taxon>
        <taxon>Clostridium</taxon>
    </lineage>
</organism>
<dbReference type="Pfam" id="PF07314">
    <property type="entry name" value="Lit"/>
    <property type="match status" value="1"/>
</dbReference>
<feature type="transmembrane region" description="Helical" evidence="1">
    <location>
        <begin position="183"/>
        <end position="206"/>
    </location>
</feature>
<keyword evidence="1" id="KW-0812">Transmembrane</keyword>
<keyword evidence="1" id="KW-1133">Transmembrane helix</keyword>
<comment type="caution">
    <text evidence="2">The sequence shown here is derived from an EMBL/GenBank/DDBJ whole genome shotgun (WGS) entry which is preliminary data.</text>
</comment>
<proteinExistence type="predicted"/>
<dbReference type="InterPro" id="IPR010178">
    <property type="entry name" value="Lit"/>
</dbReference>
<feature type="transmembrane region" description="Helical" evidence="1">
    <location>
        <begin position="7"/>
        <end position="30"/>
    </location>
</feature>
<dbReference type="NCBIfam" id="TIGR01906">
    <property type="entry name" value="integ_TIGR01906"/>
    <property type="match status" value="1"/>
</dbReference>
<evidence type="ECO:0000313" key="2">
    <source>
        <dbReference type="EMBL" id="GLC31396.1"/>
    </source>
</evidence>
<dbReference type="EMBL" id="BRXR01000001">
    <property type="protein sequence ID" value="GLC31396.1"/>
    <property type="molecule type" value="Genomic_DNA"/>
</dbReference>
<sequence>MNKTTSTLLAPIFSIAVSIFIVTLAVKFTLGFRPLYYYDVNHLNIAESSGIDKNTIIKNYNILIDYTQKPSIKKLSMPDFTMSKEGEIHFVEVKKLFTNIDYLFYISTVISAIAVFIGFKSKNFVFLKRSATNLIVMPILLIIPFAINFNKSFTVFHKLFFSNDYWEFDPVKDPIINVLPEDFFFHCALLILGFIVVSCIILFLLYRLSIKKGSTHNKA</sequence>
<accession>A0ABQ5N8C9</accession>
<keyword evidence="3" id="KW-1185">Reference proteome</keyword>
<keyword evidence="1" id="KW-0472">Membrane</keyword>
<evidence type="ECO:0000256" key="1">
    <source>
        <dbReference type="SAM" id="Phobius"/>
    </source>
</evidence>
<feature type="transmembrane region" description="Helical" evidence="1">
    <location>
        <begin position="102"/>
        <end position="119"/>
    </location>
</feature>